<dbReference type="Proteomes" id="UP000664521">
    <property type="component" value="Unassembled WGS sequence"/>
</dbReference>
<keyword evidence="2" id="KW-1185">Reference proteome</keyword>
<accession>A0A8H3PGT2</accession>
<evidence type="ECO:0000313" key="2">
    <source>
        <dbReference type="Proteomes" id="UP000664521"/>
    </source>
</evidence>
<gene>
    <name evidence="1" type="ORF">HETSPECPRED_002827</name>
</gene>
<proteinExistence type="predicted"/>
<protein>
    <submittedName>
        <fullName evidence="1">Uncharacterized protein</fullName>
    </submittedName>
</protein>
<evidence type="ECO:0000313" key="1">
    <source>
        <dbReference type="EMBL" id="CAF9940966.1"/>
    </source>
</evidence>
<name>A0A8H3PGT2_9LECA</name>
<dbReference type="OrthoDB" id="3643156at2759"/>
<dbReference type="AlphaFoldDB" id="A0A8H3PGT2"/>
<reference evidence="1" key="1">
    <citation type="submission" date="2021-03" db="EMBL/GenBank/DDBJ databases">
        <authorList>
            <person name="Tagirdzhanova G."/>
        </authorList>
    </citation>
    <scope>NUCLEOTIDE SEQUENCE</scope>
</reference>
<dbReference type="EMBL" id="CAJPDS010000170">
    <property type="protein sequence ID" value="CAF9940966.1"/>
    <property type="molecule type" value="Genomic_DNA"/>
</dbReference>
<comment type="caution">
    <text evidence="1">The sequence shown here is derived from an EMBL/GenBank/DDBJ whole genome shotgun (WGS) entry which is preliminary data.</text>
</comment>
<sequence>MLRLAHAVDYGVGFSLSLDYGTASIHYSNGTAVDIAKVEGSPTYKELMRTTDILCDGTTPPASLSDASLHNSGASQGRLKLQSYRDYLPPWLGGHQNRFQSLFSMLRALKVATELYLEGPLLDPEVVVSFSVINFFFDAFRSVCFSLSLSMFMFAQPSAGVLAARANGIGGQCINGVEIVDFPNSNQQQDPEQLILTVDYSRAAMTALLVVEECSVFEYRHVLHDIRLGIDELLIEPARQRC</sequence>
<organism evidence="1 2">
    <name type="scientific">Heterodermia speciosa</name>
    <dbReference type="NCBI Taxonomy" id="116794"/>
    <lineage>
        <taxon>Eukaryota</taxon>
        <taxon>Fungi</taxon>
        <taxon>Dikarya</taxon>
        <taxon>Ascomycota</taxon>
        <taxon>Pezizomycotina</taxon>
        <taxon>Lecanoromycetes</taxon>
        <taxon>OSLEUM clade</taxon>
        <taxon>Lecanoromycetidae</taxon>
        <taxon>Caliciales</taxon>
        <taxon>Physciaceae</taxon>
        <taxon>Heterodermia</taxon>
    </lineage>
</organism>